<evidence type="ECO:0000313" key="2">
    <source>
        <dbReference type="Proteomes" id="UP001151760"/>
    </source>
</evidence>
<evidence type="ECO:0000313" key="1">
    <source>
        <dbReference type="EMBL" id="GJT74978.1"/>
    </source>
</evidence>
<reference evidence="1" key="2">
    <citation type="submission" date="2022-01" db="EMBL/GenBank/DDBJ databases">
        <authorList>
            <person name="Yamashiro T."/>
            <person name="Shiraishi A."/>
            <person name="Satake H."/>
            <person name="Nakayama K."/>
        </authorList>
    </citation>
    <scope>NUCLEOTIDE SEQUENCE</scope>
</reference>
<name>A0ABQ5GJJ2_9ASTR</name>
<proteinExistence type="predicted"/>
<sequence length="404" mass="46299">MIWTDSGTSWWIFEYEVSYTFKGDILKGLVEDSVRGGTELDKDMDMRLESDWGGVEDPIRRRWVNSSVDMTEDIELDKRVIKWGGWSYSSGEQSEEGTRTVVMVYCSSDGYRVENVDMEWVEDVGVIRWTVDSSGVVGELVYLVQCIGDSGNRSQKMWATDDSNSMALISIRYYSEGRYDSMDDILLVTRRSRTPVTHITPWGSLDRSKSYYQTLWSRSIDHYNNNAVRSLNYARCKGYLRAYAEYAAGHIMHHYLHVQEMTNVRYLCGSFYESGQGYMAARLKVDPGQNMDIAWGSRVRNDIRSGGMTKVHGTKEDINKRTIDAGGDRDVLKYMGVQHSRTILMMEQYQLRWVEEGCISGATTVLDGMFLLRGDRGHVLTKRGIERLDTRAVWMLRSDGEGAK</sequence>
<comment type="caution">
    <text evidence="1">The sequence shown here is derived from an EMBL/GenBank/DDBJ whole genome shotgun (WGS) entry which is preliminary data.</text>
</comment>
<organism evidence="1 2">
    <name type="scientific">Tanacetum coccineum</name>
    <dbReference type="NCBI Taxonomy" id="301880"/>
    <lineage>
        <taxon>Eukaryota</taxon>
        <taxon>Viridiplantae</taxon>
        <taxon>Streptophyta</taxon>
        <taxon>Embryophyta</taxon>
        <taxon>Tracheophyta</taxon>
        <taxon>Spermatophyta</taxon>
        <taxon>Magnoliopsida</taxon>
        <taxon>eudicotyledons</taxon>
        <taxon>Gunneridae</taxon>
        <taxon>Pentapetalae</taxon>
        <taxon>asterids</taxon>
        <taxon>campanulids</taxon>
        <taxon>Asterales</taxon>
        <taxon>Asteraceae</taxon>
        <taxon>Asteroideae</taxon>
        <taxon>Anthemideae</taxon>
        <taxon>Anthemidinae</taxon>
        <taxon>Tanacetum</taxon>
    </lineage>
</organism>
<keyword evidence="2" id="KW-1185">Reference proteome</keyword>
<gene>
    <name evidence="1" type="ORF">Tco_1041703</name>
</gene>
<protein>
    <submittedName>
        <fullName evidence="1">Uncharacterized protein</fullName>
    </submittedName>
</protein>
<dbReference type="Proteomes" id="UP001151760">
    <property type="component" value="Unassembled WGS sequence"/>
</dbReference>
<reference evidence="1" key="1">
    <citation type="journal article" date="2022" name="Int. J. Mol. Sci.">
        <title>Draft Genome of Tanacetum Coccineum: Genomic Comparison of Closely Related Tanacetum-Family Plants.</title>
        <authorList>
            <person name="Yamashiro T."/>
            <person name="Shiraishi A."/>
            <person name="Nakayama K."/>
            <person name="Satake H."/>
        </authorList>
    </citation>
    <scope>NUCLEOTIDE SEQUENCE</scope>
</reference>
<accession>A0ABQ5GJJ2</accession>
<dbReference type="EMBL" id="BQNB010018488">
    <property type="protein sequence ID" value="GJT74978.1"/>
    <property type="molecule type" value="Genomic_DNA"/>
</dbReference>